<keyword evidence="8" id="KW-1185">Reference proteome</keyword>
<evidence type="ECO:0000256" key="2">
    <source>
        <dbReference type="ARBA" id="ARBA00008465"/>
    </source>
</evidence>
<dbReference type="Gene3D" id="3.40.50.280">
    <property type="entry name" value="Cobalamin-binding domain"/>
    <property type="match status" value="1"/>
</dbReference>
<dbReference type="InterPro" id="IPR006099">
    <property type="entry name" value="MeMalonylCoA_mutase_a/b_cat"/>
</dbReference>
<dbReference type="SUPFAM" id="SSF51703">
    <property type="entry name" value="Cobalamin (vitamin B12)-dependent enzymes"/>
    <property type="match status" value="1"/>
</dbReference>
<dbReference type="Gene3D" id="3.20.20.240">
    <property type="entry name" value="Methylmalonyl-CoA mutase"/>
    <property type="match status" value="1"/>
</dbReference>
<sequence length="608" mass="68755">MKLSEMKNQSFDNKTLEEWQVAAEKALKGKSLDALQTTTYEGIILKPLYTGKDLPKGDRIQSYIPGIETKIEAENKWFLAQSINGVTWDDLMAKVKESQSKGQNCISFTIGSLTINDEFDRFFNNVLDTDIPIFKLGERSFSSMAKRITELADNETVFKKLEGVLGQDPLSEKAFCNENLSLEEWLNEVEMVTSSCPQLKTMVVNTAPYHNRGANAVQELSFAISEGVFYIEFLKEKGWDIETITRKMNFHFSVGSHFFMEVAKLRAFKKLWQDVLKEYGLTEEQIVGSISISAETSRFNKSKLDSHVNILRSGGEAFSAILAGVDYLQVQPFNGVVGETNSLSERVARNTHLIIGEEAHLNKVVDPGGGSYFLEWLTEEVGKRAWKEFQRMDREGGFITLLRKGAIQQSVESIREERIHDLSTRKQSMIGTNIYANPEDTLTENQTVEDVERLSLPFENLRKKAGDLSESGVKPTAGIIGLSKLKHHKSRADFVNGFLAVGGISVSMSNDCSTKEEILEFIEETRYPYYVICGRDQDYEHYLPLVLETVNRVDEKIVIDIAGKIETEQMNEWKQAGLNGSIFLKQNMLQKLEELLHIWEGAEEHGKA</sequence>
<keyword evidence="3" id="KW-0846">Cobalamin</keyword>
<dbReference type="GO" id="GO:0004494">
    <property type="term" value="F:methylmalonyl-CoA mutase activity"/>
    <property type="evidence" value="ECO:0007669"/>
    <property type="project" value="UniProtKB-EC"/>
</dbReference>
<dbReference type="RefSeq" id="WP_205168690.1">
    <property type="nucleotide sequence ID" value="NZ_JAFBDZ010000001.1"/>
</dbReference>
<evidence type="ECO:0000256" key="3">
    <source>
        <dbReference type="ARBA" id="ARBA00022628"/>
    </source>
</evidence>
<dbReference type="InterPro" id="IPR036724">
    <property type="entry name" value="Cobalamin-bd_sf"/>
</dbReference>
<dbReference type="InterPro" id="IPR016176">
    <property type="entry name" value="Cbl-dep_enz_cat"/>
</dbReference>
<evidence type="ECO:0000256" key="1">
    <source>
        <dbReference type="ARBA" id="ARBA00001922"/>
    </source>
</evidence>
<comment type="cofactor">
    <cofactor evidence="1">
        <name>adenosylcob(III)alamin</name>
        <dbReference type="ChEBI" id="CHEBI:18408"/>
    </cofactor>
</comment>
<keyword evidence="5" id="KW-0170">Cobalt</keyword>
<dbReference type="EMBL" id="JAFBDZ010000001">
    <property type="protein sequence ID" value="MBM7584551.1"/>
    <property type="molecule type" value="Genomic_DNA"/>
</dbReference>
<name>A0ABS2N9L8_9BACI</name>
<dbReference type="SUPFAM" id="SSF52242">
    <property type="entry name" value="Cobalamin (vitamin B12)-binding domain"/>
    <property type="match status" value="1"/>
</dbReference>
<keyword evidence="4 7" id="KW-0413">Isomerase</keyword>
<evidence type="ECO:0000313" key="8">
    <source>
        <dbReference type="Proteomes" id="UP001646157"/>
    </source>
</evidence>
<evidence type="ECO:0000256" key="4">
    <source>
        <dbReference type="ARBA" id="ARBA00023235"/>
    </source>
</evidence>
<reference evidence="7 8" key="1">
    <citation type="submission" date="2021-01" db="EMBL/GenBank/DDBJ databases">
        <title>Genomic Encyclopedia of Type Strains, Phase IV (KMG-IV): sequencing the most valuable type-strain genomes for metagenomic binning, comparative biology and taxonomic classification.</title>
        <authorList>
            <person name="Goeker M."/>
        </authorList>
    </citation>
    <scope>NUCLEOTIDE SEQUENCE [LARGE SCALE GENOMIC DNA]</scope>
    <source>
        <strain evidence="7 8">DSM 24834</strain>
    </source>
</reference>
<evidence type="ECO:0000259" key="6">
    <source>
        <dbReference type="Pfam" id="PF01642"/>
    </source>
</evidence>
<organism evidence="7 8">
    <name type="scientific">Rossellomorea pakistanensis</name>
    <dbReference type="NCBI Taxonomy" id="992288"/>
    <lineage>
        <taxon>Bacteria</taxon>
        <taxon>Bacillati</taxon>
        <taxon>Bacillota</taxon>
        <taxon>Bacilli</taxon>
        <taxon>Bacillales</taxon>
        <taxon>Bacillaceae</taxon>
        <taxon>Rossellomorea</taxon>
    </lineage>
</organism>
<dbReference type="PANTHER" id="PTHR48101">
    <property type="entry name" value="METHYLMALONYL-COA MUTASE, MITOCHONDRIAL-RELATED"/>
    <property type="match status" value="1"/>
</dbReference>
<accession>A0ABS2N9L8</accession>
<dbReference type="Proteomes" id="UP001646157">
    <property type="component" value="Unassembled WGS sequence"/>
</dbReference>
<proteinExistence type="inferred from homology"/>
<dbReference type="Pfam" id="PF01642">
    <property type="entry name" value="MM_CoA_mutase"/>
    <property type="match status" value="1"/>
</dbReference>
<comment type="similarity">
    <text evidence="2">Belongs to the methylmalonyl-CoA mutase family.</text>
</comment>
<evidence type="ECO:0000313" key="7">
    <source>
        <dbReference type="EMBL" id="MBM7584551.1"/>
    </source>
</evidence>
<evidence type="ECO:0000256" key="5">
    <source>
        <dbReference type="ARBA" id="ARBA00023285"/>
    </source>
</evidence>
<comment type="caution">
    <text evidence="7">The sequence shown here is derived from an EMBL/GenBank/DDBJ whole genome shotgun (WGS) entry which is preliminary data.</text>
</comment>
<feature type="domain" description="Methylmalonyl-CoA mutase alpha/beta chain catalytic" evidence="6">
    <location>
        <begin position="140"/>
        <end position="450"/>
    </location>
</feature>
<dbReference type="PANTHER" id="PTHR48101:SF1">
    <property type="entry name" value="METHYLMALONYL-COA MUTASE, LARGE SUBUNIT"/>
    <property type="match status" value="1"/>
</dbReference>
<dbReference type="EC" id="5.4.99.2" evidence="7"/>
<protein>
    <submittedName>
        <fullName evidence="7">Methylmalonyl-CoA mutase</fullName>
        <ecNumber evidence="7">5.4.99.2</ecNumber>
    </submittedName>
</protein>
<gene>
    <name evidence="7" type="ORF">JOC86_001088</name>
</gene>